<keyword evidence="4" id="KW-1185">Reference proteome</keyword>
<keyword evidence="1" id="KW-0732">Signal</keyword>
<name>A0A927CL33_9BACL</name>
<feature type="chain" id="PRO_5039171110" description="Bacterial spore germination immunoglobulin-like domain-containing protein" evidence="1">
    <location>
        <begin position="22"/>
        <end position="313"/>
    </location>
</feature>
<feature type="signal peptide" evidence="1">
    <location>
        <begin position="1"/>
        <end position="21"/>
    </location>
</feature>
<dbReference type="EMBL" id="JACXIY010000012">
    <property type="protein sequence ID" value="MBD2868777.1"/>
    <property type="molecule type" value="Genomic_DNA"/>
</dbReference>
<dbReference type="Proteomes" id="UP000632125">
    <property type="component" value="Unassembled WGS sequence"/>
</dbReference>
<evidence type="ECO:0000259" key="2">
    <source>
        <dbReference type="Pfam" id="PF10648"/>
    </source>
</evidence>
<dbReference type="Pfam" id="PF10648">
    <property type="entry name" value="Gmad2"/>
    <property type="match status" value="1"/>
</dbReference>
<dbReference type="AlphaFoldDB" id="A0A927CL33"/>
<reference evidence="3" key="1">
    <citation type="submission" date="2020-09" db="EMBL/GenBank/DDBJ databases">
        <title>A novel bacterium of genus Paenibacillus, isolated from South China Sea.</title>
        <authorList>
            <person name="Huang H."/>
            <person name="Mo K."/>
            <person name="Hu Y."/>
        </authorList>
    </citation>
    <scope>NUCLEOTIDE SEQUENCE</scope>
    <source>
        <strain evidence="3">IB182493</strain>
    </source>
</reference>
<gene>
    <name evidence="3" type="ORF">IDH41_09315</name>
</gene>
<accession>A0A927CL33</accession>
<proteinExistence type="predicted"/>
<evidence type="ECO:0000313" key="4">
    <source>
        <dbReference type="Proteomes" id="UP000632125"/>
    </source>
</evidence>
<sequence>MGKRKRIIFLALLCIASLLTACGLGSNGSTKPPEEEETEPVQAIDKGYLIRKDESRWFITSYKERDGNAYIDAYSFAISDKTAMTDSGGRRIAPDQIPLGAQVDVWNAGPVAESYPMQTDAAKIVLHADTPDAPEDGIGRTEAIAAALETRNGAVLARAVKTVELDTDNGYWDVELAEYEMIDQPIRVRVDSKTGEILPVPVAENEAFRVFAPQPGSESGPTITVEGEARVFEAAFSWTLEDGHNVLAEGHEMADGGAPAWGKFKFDVNYENASQSNIMFILFVHSAKDGSVEHQLVIPLKAPEELIQYKAES</sequence>
<feature type="domain" description="Bacterial spore germination immunoglobulin-like" evidence="2">
    <location>
        <begin position="209"/>
        <end position="291"/>
    </location>
</feature>
<evidence type="ECO:0000256" key="1">
    <source>
        <dbReference type="SAM" id="SignalP"/>
    </source>
</evidence>
<evidence type="ECO:0000313" key="3">
    <source>
        <dbReference type="EMBL" id="MBD2868777.1"/>
    </source>
</evidence>
<dbReference type="RefSeq" id="WP_190860341.1">
    <property type="nucleotide sequence ID" value="NZ_JACXIY010000012.1"/>
</dbReference>
<protein>
    <recommendedName>
        <fullName evidence="2">Bacterial spore germination immunoglobulin-like domain-containing protein</fullName>
    </recommendedName>
</protein>
<dbReference type="InterPro" id="IPR018911">
    <property type="entry name" value="Gmad2_Ig-like_dom"/>
</dbReference>
<organism evidence="3 4">
    <name type="scientific">Paenibacillus arenilitoris</name>
    <dbReference type="NCBI Taxonomy" id="2772299"/>
    <lineage>
        <taxon>Bacteria</taxon>
        <taxon>Bacillati</taxon>
        <taxon>Bacillota</taxon>
        <taxon>Bacilli</taxon>
        <taxon>Bacillales</taxon>
        <taxon>Paenibacillaceae</taxon>
        <taxon>Paenibacillus</taxon>
    </lineage>
</organism>
<comment type="caution">
    <text evidence="3">The sequence shown here is derived from an EMBL/GenBank/DDBJ whole genome shotgun (WGS) entry which is preliminary data.</text>
</comment>
<dbReference type="PROSITE" id="PS51257">
    <property type="entry name" value="PROKAR_LIPOPROTEIN"/>
    <property type="match status" value="1"/>
</dbReference>
<dbReference type="Gene3D" id="3.10.450.40">
    <property type="match status" value="1"/>
</dbReference>